<dbReference type="InterPro" id="IPR032640">
    <property type="entry name" value="AMPK1_CBM"/>
</dbReference>
<dbReference type="STRING" id="91360.SAMN05660330_00729"/>
<evidence type="ECO:0000256" key="2">
    <source>
        <dbReference type="SAM" id="Phobius"/>
    </source>
</evidence>
<reference evidence="4 5" key="1">
    <citation type="submission" date="2016-10" db="EMBL/GenBank/DDBJ databases">
        <authorList>
            <person name="de Groot N.N."/>
        </authorList>
    </citation>
    <scope>NUCLEOTIDE SEQUENCE [LARGE SCALE GENOMIC DNA]</scope>
    <source>
        <strain evidence="4 5">DSM 12130</strain>
    </source>
</reference>
<keyword evidence="5" id="KW-1185">Reference proteome</keyword>
<name>A0A1H0LAQ1_9BACT</name>
<dbReference type="PANTHER" id="PTHR10343:SF84">
    <property type="entry name" value="5'-AMP-ACTIVATED PROTEIN KINASE SUBUNIT BETA-1"/>
    <property type="match status" value="1"/>
</dbReference>
<dbReference type="Proteomes" id="UP000199073">
    <property type="component" value="Unassembled WGS sequence"/>
</dbReference>
<keyword evidence="4" id="KW-0418">Kinase</keyword>
<feature type="domain" description="AMP-activated protein kinase glycogen-binding" evidence="3">
    <location>
        <begin position="114"/>
        <end position="191"/>
    </location>
</feature>
<dbReference type="RefSeq" id="WP_092219887.1">
    <property type="nucleotide sequence ID" value="NZ_FNJI01000004.1"/>
</dbReference>
<dbReference type="SUPFAM" id="SSF81296">
    <property type="entry name" value="E set domains"/>
    <property type="match status" value="1"/>
</dbReference>
<dbReference type="InterPro" id="IPR014756">
    <property type="entry name" value="Ig_E-set"/>
</dbReference>
<evidence type="ECO:0000313" key="5">
    <source>
        <dbReference type="Proteomes" id="UP000199073"/>
    </source>
</evidence>
<dbReference type="InterPro" id="IPR013783">
    <property type="entry name" value="Ig-like_fold"/>
</dbReference>
<gene>
    <name evidence="4" type="ORF">SAMN05660330_00729</name>
</gene>
<evidence type="ECO:0000256" key="1">
    <source>
        <dbReference type="ARBA" id="ARBA00010926"/>
    </source>
</evidence>
<sequence length="192" mass="21658">MDRLISMYIDDELSLDEKVTFVENVHASGAYFNDTVALLSQEKQLKAVFDCQEPKCSPPAFRRRRLPSVFSWAAAAGVFLILSFVAGMNIHNVNDTPEETAITSQPVQYHRFVIFREGVDRVDISGSFTDWQRVPLLPVGSYGYWEVQLQVPYGEHRYSFIVDGDKYIPDPTVPAKEADDFGAMNSVIDVKA</sequence>
<accession>A0A1H0LAQ1</accession>
<dbReference type="CDD" id="cd02859">
    <property type="entry name" value="E_set_AMPKbeta_like_N"/>
    <property type="match status" value="1"/>
</dbReference>
<keyword evidence="4" id="KW-0808">Transferase</keyword>
<dbReference type="OrthoDB" id="5418559at2"/>
<keyword evidence="2" id="KW-0472">Membrane</keyword>
<proteinExistence type="inferred from homology"/>
<dbReference type="Pfam" id="PF16561">
    <property type="entry name" value="AMPK1_CBM"/>
    <property type="match status" value="1"/>
</dbReference>
<dbReference type="PANTHER" id="PTHR10343">
    <property type="entry name" value="5'-AMP-ACTIVATED PROTEIN KINASE , BETA SUBUNIT"/>
    <property type="match status" value="1"/>
</dbReference>
<dbReference type="EMBL" id="FNJI01000004">
    <property type="protein sequence ID" value="SDO65277.1"/>
    <property type="molecule type" value="Genomic_DNA"/>
</dbReference>
<keyword evidence="2" id="KW-0812">Transmembrane</keyword>
<dbReference type="AlphaFoldDB" id="A0A1H0LAQ1"/>
<dbReference type="GO" id="GO:0016301">
    <property type="term" value="F:kinase activity"/>
    <property type="evidence" value="ECO:0007669"/>
    <property type="project" value="UniProtKB-KW"/>
</dbReference>
<dbReference type="Gene3D" id="2.60.40.10">
    <property type="entry name" value="Immunoglobulins"/>
    <property type="match status" value="1"/>
</dbReference>
<organism evidence="4 5">
    <name type="scientific">Desulforhopalus singaporensis</name>
    <dbReference type="NCBI Taxonomy" id="91360"/>
    <lineage>
        <taxon>Bacteria</taxon>
        <taxon>Pseudomonadati</taxon>
        <taxon>Thermodesulfobacteriota</taxon>
        <taxon>Desulfobulbia</taxon>
        <taxon>Desulfobulbales</taxon>
        <taxon>Desulfocapsaceae</taxon>
        <taxon>Desulforhopalus</taxon>
    </lineage>
</organism>
<dbReference type="InterPro" id="IPR050827">
    <property type="entry name" value="CRP1_MDG1_kinase"/>
</dbReference>
<evidence type="ECO:0000259" key="3">
    <source>
        <dbReference type="Pfam" id="PF16561"/>
    </source>
</evidence>
<keyword evidence="2" id="KW-1133">Transmembrane helix</keyword>
<comment type="similarity">
    <text evidence="1">Belongs to the 5'-AMP-activated protein kinase beta subunit family.</text>
</comment>
<feature type="transmembrane region" description="Helical" evidence="2">
    <location>
        <begin position="69"/>
        <end position="90"/>
    </location>
</feature>
<protein>
    <submittedName>
        <fullName evidence="4">Glycogen recognition site of AMP-activated protein kinase</fullName>
    </submittedName>
</protein>
<evidence type="ECO:0000313" key="4">
    <source>
        <dbReference type="EMBL" id="SDO65277.1"/>
    </source>
</evidence>